<keyword evidence="10" id="KW-1185">Reference proteome</keyword>
<dbReference type="Pfam" id="PF00108">
    <property type="entry name" value="Thiolase_N"/>
    <property type="match status" value="1"/>
</dbReference>
<keyword evidence="3 6" id="KW-0808">Transferase</keyword>
<evidence type="ECO:0000259" key="8">
    <source>
        <dbReference type="Pfam" id="PF02803"/>
    </source>
</evidence>
<dbReference type="EMBL" id="JBHSPF010000022">
    <property type="protein sequence ID" value="MFC5628407.1"/>
    <property type="molecule type" value="Genomic_DNA"/>
</dbReference>
<dbReference type="InterPro" id="IPR002155">
    <property type="entry name" value="Thiolase"/>
</dbReference>
<dbReference type="InterPro" id="IPR020617">
    <property type="entry name" value="Thiolase_C"/>
</dbReference>
<evidence type="ECO:0000256" key="6">
    <source>
        <dbReference type="RuleBase" id="RU003557"/>
    </source>
</evidence>
<evidence type="ECO:0000313" key="10">
    <source>
        <dbReference type="Proteomes" id="UP001596143"/>
    </source>
</evidence>
<dbReference type="CDD" id="cd00751">
    <property type="entry name" value="thiolase"/>
    <property type="match status" value="1"/>
</dbReference>
<dbReference type="PANTHER" id="PTHR18919:SF107">
    <property type="entry name" value="ACETYL-COA ACETYLTRANSFERASE, CYTOSOLIC"/>
    <property type="match status" value="1"/>
</dbReference>
<feature type="domain" description="Thiolase C-terminal" evidence="8">
    <location>
        <begin position="270"/>
        <end position="390"/>
    </location>
</feature>
<reference evidence="10" key="1">
    <citation type="journal article" date="2019" name="Int. J. Syst. Evol. Microbiol.">
        <title>The Global Catalogue of Microorganisms (GCM) 10K type strain sequencing project: providing services to taxonomists for standard genome sequencing and annotation.</title>
        <authorList>
            <consortium name="The Broad Institute Genomics Platform"/>
            <consortium name="The Broad Institute Genome Sequencing Center for Infectious Disease"/>
            <person name="Wu L."/>
            <person name="Ma J."/>
        </authorList>
    </citation>
    <scope>NUCLEOTIDE SEQUENCE [LARGE SCALE GENOMIC DNA]</scope>
    <source>
        <strain evidence="10">CGMCC 1.15790</strain>
    </source>
</reference>
<proteinExistence type="inferred from homology"/>
<organism evidence="9 10">
    <name type="scientific">Aliibacillus thermotolerans</name>
    <dbReference type="NCBI Taxonomy" id="1834418"/>
    <lineage>
        <taxon>Bacteria</taxon>
        <taxon>Bacillati</taxon>
        <taxon>Bacillota</taxon>
        <taxon>Bacilli</taxon>
        <taxon>Bacillales</taxon>
        <taxon>Bacillaceae</taxon>
        <taxon>Aliibacillus</taxon>
    </lineage>
</organism>
<protein>
    <recommendedName>
        <fullName evidence="2">acetyl-CoA C-acetyltransferase</fullName>
        <ecNumber evidence="2">2.3.1.9</ecNumber>
    </recommendedName>
    <alternativeName>
        <fullName evidence="5">Acetoacetyl-CoA thiolase</fullName>
    </alternativeName>
</protein>
<gene>
    <name evidence="9" type="ORF">ACFPTR_05780</name>
</gene>
<evidence type="ECO:0000256" key="5">
    <source>
        <dbReference type="ARBA" id="ARBA00030755"/>
    </source>
</evidence>
<evidence type="ECO:0000256" key="4">
    <source>
        <dbReference type="ARBA" id="ARBA00023315"/>
    </source>
</evidence>
<keyword evidence="4 6" id="KW-0012">Acyltransferase</keyword>
<sequence length="394" mass="41642">MRNVVIVSGKRTPIGRFNGVFKDKTAVELGTIALKGALEAINLDPQHIEEVIGGHVYQAGCKGNTARQVAIHAGCPVETVAVTINQQCPSSLRATDMLAGEIMLGKIDAGAVVGMESMTNVPYLLPKARQGYRMGDAKVVDGLLHDALLDAFHGYHMGVTAENLVEKYEISREAQDELALSSQKRAVAAMEKGIFKEEIVPVEVKQRRETVVIEEDEGPNPNTTADSLKGLRPVFKEGGTVTAGNASTLNDGAAALILMAEEKAEALGLEPLARIVGSSSAAVDPKVMGIGVVPAVKKALAASNLTKEEIDYWEINEAFAAQFLAVNQELNIDLDKVNRYGSGISLGHPVGATGARILVTLIHELQKSKEKYGCASLCAGGGPGAALVVENVNI</sequence>
<dbReference type="RefSeq" id="WP_270898286.1">
    <property type="nucleotide sequence ID" value="NZ_JBHSPF010000022.1"/>
</dbReference>
<dbReference type="Pfam" id="PF02803">
    <property type="entry name" value="Thiolase_C"/>
    <property type="match status" value="1"/>
</dbReference>
<evidence type="ECO:0000256" key="2">
    <source>
        <dbReference type="ARBA" id="ARBA00012705"/>
    </source>
</evidence>
<accession>A0ABW0U4J6</accession>
<comment type="similarity">
    <text evidence="1 6">Belongs to the thiolase-like superfamily. Thiolase family.</text>
</comment>
<dbReference type="EC" id="2.3.1.9" evidence="2"/>
<name>A0ABW0U4J6_9BACI</name>
<dbReference type="Gene3D" id="3.40.47.10">
    <property type="match status" value="2"/>
</dbReference>
<dbReference type="Proteomes" id="UP001596143">
    <property type="component" value="Unassembled WGS sequence"/>
</dbReference>
<dbReference type="PANTHER" id="PTHR18919">
    <property type="entry name" value="ACETYL-COA C-ACYLTRANSFERASE"/>
    <property type="match status" value="1"/>
</dbReference>
<comment type="caution">
    <text evidence="9">The sequence shown here is derived from an EMBL/GenBank/DDBJ whole genome shotgun (WGS) entry which is preliminary data.</text>
</comment>
<dbReference type="NCBIfam" id="TIGR01930">
    <property type="entry name" value="AcCoA-C-Actrans"/>
    <property type="match status" value="1"/>
</dbReference>
<evidence type="ECO:0000256" key="1">
    <source>
        <dbReference type="ARBA" id="ARBA00010982"/>
    </source>
</evidence>
<dbReference type="InterPro" id="IPR020616">
    <property type="entry name" value="Thiolase_N"/>
</dbReference>
<dbReference type="InterPro" id="IPR016039">
    <property type="entry name" value="Thiolase-like"/>
</dbReference>
<feature type="domain" description="Thiolase N-terminal" evidence="7">
    <location>
        <begin position="4"/>
        <end position="262"/>
    </location>
</feature>
<evidence type="ECO:0000256" key="3">
    <source>
        <dbReference type="ARBA" id="ARBA00022679"/>
    </source>
</evidence>
<evidence type="ECO:0000259" key="7">
    <source>
        <dbReference type="Pfam" id="PF00108"/>
    </source>
</evidence>
<evidence type="ECO:0000313" key="9">
    <source>
        <dbReference type="EMBL" id="MFC5628407.1"/>
    </source>
</evidence>
<dbReference type="PIRSF" id="PIRSF000429">
    <property type="entry name" value="Ac-CoA_Ac_transf"/>
    <property type="match status" value="1"/>
</dbReference>
<dbReference type="SUPFAM" id="SSF53901">
    <property type="entry name" value="Thiolase-like"/>
    <property type="match status" value="2"/>
</dbReference>